<evidence type="ECO:0000313" key="11">
    <source>
        <dbReference type="EMBL" id="MBC5694999.1"/>
    </source>
</evidence>
<feature type="region of interest" description="Disordered" evidence="9">
    <location>
        <begin position="1"/>
        <end position="21"/>
    </location>
</feature>
<dbReference type="HAMAP" id="MF_00440">
    <property type="entry name" value="NrdR"/>
    <property type="match status" value="1"/>
</dbReference>
<comment type="caution">
    <text evidence="11">The sequence shown here is derived from an EMBL/GenBank/DDBJ whole genome shotgun (WGS) entry which is preliminary data.</text>
</comment>
<dbReference type="InterPro" id="IPR005144">
    <property type="entry name" value="ATP-cone_dom"/>
</dbReference>
<evidence type="ECO:0000256" key="4">
    <source>
        <dbReference type="ARBA" id="ARBA00022840"/>
    </source>
</evidence>
<sequence>MKCPFCGHDDSKVVDSRPTDEGTSIRRRRECLKCFKRFTTYETVERMPLMLVKRDGTRQPYDRQKLLGGLVKACEKRPVSLMQLEQIVDNVEQRVFSALESEVSSKTIGELVMEQLRSVDEVAYVRFASVYRQFKDINTFMDELNTLLKDK</sequence>
<reference evidence="11 12" key="1">
    <citation type="submission" date="2020-08" db="EMBL/GenBank/DDBJ databases">
        <title>Genome public.</title>
        <authorList>
            <person name="Liu C."/>
            <person name="Sun Q."/>
        </authorList>
    </citation>
    <scope>NUCLEOTIDE SEQUENCE [LARGE SCALE GENOMIC DNA]</scope>
    <source>
        <strain evidence="11 12">M2</strain>
    </source>
</reference>
<dbReference type="Proteomes" id="UP000641741">
    <property type="component" value="Unassembled WGS sequence"/>
</dbReference>
<evidence type="ECO:0000256" key="5">
    <source>
        <dbReference type="ARBA" id="ARBA00023015"/>
    </source>
</evidence>
<evidence type="ECO:0000259" key="10">
    <source>
        <dbReference type="PROSITE" id="PS51161"/>
    </source>
</evidence>
<feature type="zinc finger region" evidence="8">
    <location>
        <begin position="3"/>
        <end position="34"/>
    </location>
</feature>
<protein>
    <recommendedName>
        <fullName evidence="8">Transcriptional repressor NrdR</fullName>
    </recommendedName>
</protein>
<keyword evidence="6 8" id="KW-0238">DNA-binding</keyword>
<keyword evidence="7 8" id="KW-0804">Transcription</keyword>
<evidence type="ECO:0000256" key="8">
    <source>
        <dbReference type="HAMAP-Rule" id="MF_00440"/>
    </source>
</evidence>
<evidence type="ECO:0000256" key="2">
    <source>
        <dbReference type="ARBA" id="ARBA00022741"/>
    </source>
</evidence>
<feature type="compositionally biased region" description="Basic and acidic residues" evidence="9">
    <location>
        <begin position="7"/>
        <end position="21"/>
    </location>
</feature>
<keyword evidence="2 8" id="KW-0547">Nucleotide-binding</keyword>
<feature type="domain" description="ATP-cone" evidence="10">
    <location>
        <begin position="49"/>
        <end position="139"/>
    </location>
</feature>
<evidence type="ECO:0000256" key="3">
    <source>
        <dbReference type="ARBA" id="ARBA00022833"/>
    </source>
</evidence>
<accession>A0ABR7GL05</accession>
<dbReference type="Pfam" id="PF22811">
    <property type="entry name" value="Zn_ribbon_NrdR"/>
    <property type="match status" value="1"/>
</dbReference>
<keyword evidence="1 8" id="KW-0678">Repressor</keyword>
<proteinExistence type="inferred from homology"/>
<gene>
    <name evidence="8 11" type="primary">nrdR</name>
    <name evidence="11" type="ORF">H8S02_03420</name>
</gene>
<comment type="cofactor">
    <cofactor evidence="8">
        <name>Zn(2+)</name>
        <dbReference type="ChEBI" id="CHEBI:29105"/>
    </cofactor>
    <text evidence="8">Binds 1 zinc ion.</text>
</comment>
<dbReference type="NCBIfam" id="TIGR00244">
    <property type="entry name" value="transcriptional regulator NrdR"/>
    <property type="match status" value="1"/>
</dbReference>
<name>A0ABR7GL05_9FIRM</name>
<comment type="function">
    <text evidence="8">Negatively regulates transcription of bacterial ribonucleotide reductase nrd genes and operons by binding to NrdR-boxes.</text>
</comment>
<keyword evidence="8" id="KW-0863">Zinc-finger</keyword>
<evidence type="ECO:0000256" key="1">
    <source>
        <dbReference type="ARBA" id="ARBA00022491"/>
    </source>
</evidence>
<dbReference type="RefSeq" id="WP_118683826.1">
    <property type="nucleotide sequence ID" value="NZ_JACOPK010000002.1"/>
</dbReference>
<keyword evidence="8" id="KW-0479">Metal-binding</keyword>
<keyword evidence="4 8" id="KW-0067">ATP-binding</keyword>
<evidence type="ECO:0000256" key="9">
    <source>
        <dbReference type="SAM" id="MobiDB-lite"/>
    </source>
</evidence>
<dbReference type="EMBL" id="JACOPK010000002">
    <property type="protein sequence ID" value="MBC5694999.1"/>
    <property type="molecule type" value="Genomic_DNA"/>
</dbReference>
<comment type="similarity">
    <text evidence="8">Belongs to the NrdR family.</text>
</comment>
<keyword evidence="5 8" id="KW-0805">Transcription regulation</keyword>
<dbReference type="InterPro" id="IPR003796">
    <property type="entry name" value="RNR_NrdR-like"/>
</dbReference>
<dbReference type="PROSITE" id="PS51161">
    <property type="entry name" value="ATP_CONE"/>
    <property type="match status" value="1"/>
</dbReference>
<evidence type="ECO:0000256" key="6">
    <source>
        <dbReference type="ARBA" id="ARBA00023125"/>
    </source>
</evidence>
<organism evidence="11 12">
    <name type="scientific">Agathobaculum hominis</name>
    <dbReference type="NCBI Taxonomy" id="2763014"/>
    <lineage>
        <taxon>Bacteria</taxon>
        <taxon>Bacillati</taxon>
        <taxon>Bacillota</taxon>
        <taxon>Clostridia</taxon>
        <taxon>Eubacteriales</taxon>
        <taxon>Butyricicoccaceae</taxon>
        <taxon>Agathobaculum</taxon>
    </lineage>
</organism>
<evidence type="ECO:0000313" key="12">
    <source>
        <dbReference type="Proteomes" id="UP000641741"/>
    </source>
</evidence>
<keyword evidence="3 8" id="KW-0862">Zinc</keyword>
<evidence type="ECO:0000256" key="7">
    <source>
        <dbReference type="ARBA" id="ARBA00023163"/>
    </source>
</evidence>
<dbReference type="PANTHER" id="PTHR30455:SF2">
    <property type="entry name" value="TRANSCRIPTIONAL REPRESSOR NRDR"/>
    <property type="match status" value="1"/>
</dbReference>
<dbReference type="PANTHER" id="PTHR30455">
    <property type="entry name" value="TRANSCRIPTIONAL REPRESSOR NRDR"/>
    <property type="match status" value="1"/>
</dbReference>
<dbReference type="Pfam" id="PF03477">
    <property type="entry name" value="ATP-cone"/>
    <property type="match status" value="1"/>
</dbReference>
<dbReference type="InterPro" id="IPR055173">
    <property type="entry name" value="NrdR-like_N"/>
</dbReference>
<keyword evidence="12" id="KW-1185">Reference proteome</keyword>